<keyword evidence="4 7" id="KW-0812">Transmembrane</keyword>
<dbReference type="Proteomes" id="UP000535437">
    <property type="component" value="Unassembled WGS sequence"/>
</dbReference>
<feature type="transmembrane region" description="Helical" evidence="7">
    <location>
        <begin position="63"/>
        <end position="85"/>
    </location>
</feature>
<organism evidence="8 9">
    <name type="scientific">Nesterenkonia xinjiangensis</name>
    <dbReference type="NCBI Taxonomy" id="225327"/>
    <lineage>
        <taxon>Bacteria</taxon>
        <taxon>Bacillati</taxon>
        <taxon>Actinomycetota</taxon>
        <taxon>Actinomycetes</taxon>
        <taxon>Micrococcales</taxon>
        <taxon>Micrococcaceae</taxon>
        <taxon>Nesterenkonia</taxon>
    </lineage>
</organism>
<dbReference type="GO" id="GO:0005886">
    <property type="term" value="C:plasma membrane"/>
    <property type="evidence" value="ECO:0007669"/>
    <property type="project" value="UniProtKB-SubCell"/>
</dbReference>
<evidence type="ECO:0000256" key="6">
    <source>
        <dbReference type="ARBA" id="ARBA00023136"/>
    </source>
</evidence>
<evidence type="ECO:0000256" key="3">
    <source>
        <dbReference type="ARBA" id="ARBA00022475"/>
    </source>
</evidence>
<dbReference type="PANTHER" id="PTHR33884">
    <property type="entry name" value="UPF0410 PROTEIN YMGE"/>
    <property type="match status" value="1"/>
</dbReference>
<dbReference type="InterPro" id="IPR007341">
    <property type="entry name" value="Transgly_assoc"/>
</dbReference>
<keyword evidence="6 7" id="KW-0472">Membrane</keyword>
<dbReference type="RefSeq" id="WP_179540564.1">
    <property type="nucleotide sequence ID" value="NZ_BAAALL010000004.1"/>
</dbReference>
<feature type="transmembrane region" description="Helical" evidence="7">
    <location>
        <begin position="6"/>
        <end position="21"/>
    </location>
</feature>
<evidence type="ECO:0000256" key="4">
    <source>
        <dbReference type="ARBA" id="ARBA00022692"/>
    </source>
</evidence>
<keyword evidence="5 7" id="KW-1133">Transmembrane helix</keyword>
<accession>A0A7Z0GKY3</accession>
<dbReference type="AlphaFoldDB" id="A0A7Z0GKY3"/>
<feature type="transmembrane region" description="Helical" evidence="7">
    <location>
        <begin position="28"/>
        <end position="51"/>
    </location>
</feature>
<proteinExistence type="inferred from homology"/>
<evidence type="ECO:0000256" key="2">
    <source>
        <dbReference type="ARBA" id="ARBA00011006"/>
    </source>
</evidence>
<comment type="similarity">
    <text evidence="2">Belongs to the UPF0410 family.</text>
</comment>
<comment type="subcellular location">
    <subcellularLocation>
        <location evidence="1">Cell membrane</location>
        <topology evidence="1">Multi-pass membrane protein</topology>
    </subcellularLocation>
</comment>
<keyword evidence="3" id="KW-1003">Cell membrane</keyword>
<protein>
    <submittedName>
        <fullName evidence="8">Putative membrane protein YeaQ/YmgE (Transglycosylase-associated protein family)</fullName>
    </submittedName>
</protein>
<gene>
    <name evidence="8" type="ORF">HNR09_000437</name>
</gene>
<evidence type="ECO:0000256" key="1">
    <source>
        <dbReference type="ARBA" id="ARBA00004651"/>
    </source>
</evidence>
<reference evidence="8 9" key="1">
    <citation type="submission" date="2020-07" db="EMBL/GenBank/DDBJ databases">
        <title>Sequencing the genomes of 1000 actinobacteria strains.</title>
        <authorList>
            <person name="Klenk H.-P."/>
        </authorList>
    </citation>
    <scope>NUCLEOTIDE SEQUENCE [LARGE SCALE GENOMIC DNA]</scope>
    <source>
        <strain evidence="8 9">DSM 15475</strain>
    </source>
</reference>
<comment type="caution">
    <text evidence="8">The sequence shown here is derived from an EMBL/GenBank/DDBJ whole genome shotgun (WGS) entry which is preliminary data.</text>
</comment>
<evidence type="ECO:0000256" key="7">
    <source>
        <dbReference type="SAM" id="Phobius"/>
    </source>
</evidence>
<evidence type="ECO:0000256" key="5">
    <source>
        <dbReference type="ARBA" id="ARBA00022989"/>
    </source>
</evidence>
<name>A0A7Z0GKY3_9MICC</name>
<keyword evidence="9" id="KW-1185">Reference proteome</keyword>
<evidence type="ECO:0000313" key="8">
    <source>
        <dbReference type="EMBL" id="NYJ77026.1"/>
    </source>
</evidence>
<sequence>MTIIGWIVVGLIAGALARLILPGKQGGGWIGAMLLGIVGAIVGGILFGLFGGKGVGDVLSDPWSWGSLGIAVIGALVFSFVWGFLTKRR</sequence>
<dbReference type="EMBL" id="JACCFY010000001">
    <property type="protein sequence ID" value="NYJ77026.1"/>
    <property type="molecule type" value="Genomic_DNA"/>
</dbReference>
<dbReference type="PANTHER" id="PTHR33884:SF3">
    <property type="entry name" value="UPF0410 PROTEIN YMGE"/>
    <property type="match status" value="1"/>
</dbReference>
<evidence type="ECO:0000313" key="9">
    <source>
        <dbReference type="Proteomes" id="UP000535437"/>
    </source>
</evidence>